<dbReference type="VEuPathDB" id="FungiDB:NFIA_089850"/>
<protein>
    <submittedName>
        <fullName evidence="1">Uncharacterized protein</fullName>
    </submittedName>
</protein>
<sequence>MLVPQYHVKNSTIRIVPKSQQTLGYCPRLSSQVWARVRFKAVRFGPLSVGNPDGVGALVGANLNSYASRISYAVAVNDEDPDTRLVAVTAKAACDDIFAGLQIAETFTAYA</sequence>
<gene>
    <name evidence="1" type="ORF">NFIA_089850</name>
</gene>
<organism evidence="1 2">
    <name type="scientific">Neosartorya fischeri (strain ATCC 1020 / DSM 3700 / CBS 544.65 / FGSC A1164 / JCM 1740 / NRRL 181 / WB 181)</name>
    <name type="common">Aspergillus fischerianus</name>
    <dbReference type="NCBI Taxonomy" id="331117"/>
    <lineage>
        <taxon>Eukaryota</taxon>
        <taxon>Fungi</taxon>
        <taxon>Dikarya</taxon>
        <taxon>Ascomycota</taxon>
        <taxon>Pezizomycotina</taxon>
        <taxon>Eurotiomycetes</taxon>
        <taxon>Eurotiomycetidae</taxon>
        <taxon>Eurotiales</taxon>
        <taxon>Aspergillaceae</taxon>
        <taxon>Aspergillus</taxon>
        <taxon>Aspergillus subgen. Fumigati</taxon>
    </lineage>
</organism>
<reference evidence="2" key="1">
    <citation type="journal article" date="2008" name="PLoS Genet.">
        <title>Genomic islands in the pathogenic filamentous fungus Aspergillus fumigatus.</title>
        <authorList>
            <person name="Fedorova N.D."/>
            <person name="Khaldi N."/>
            <person name="Joardar V.S."/>
            <person name="Maiti R."/>
            <person name="Amedeo P."/>
            <person name="Anderson M.J."/>
            <person name="Crabtree J."/>
            <person name="Silva J.C."/>
            <person name="Badger J.H."/>
            <person name="Albarraq A."/>
            <person name="Angiuoli S."/>
            <person name="Bussey H."/>
            <person name="Bowyer P."/>
            <person name="Cotty P.J."/>
            <person name="Dyer P.S."/>
            <person name="Egan A."/>
            <person name="Galens K."/>
            <person name="Fraser-Liggett C.M."/>
            <person name="Haas B.J."/>
            <person name="Inman J.M."/>
            <person name="Kent R."/>
            <person name="Lemieux S."/>
            <person name="Malavazi I."/>
            <person name="Orvis J."/>
            <person name="Roemer T."/>
            <person name="Ronning C.M."/>
            <person name="Sundaram J.P."/>
            <person name="Sutton G."/>
            <person name="Turner G."/>
            <person name="Venter J.C."/>
            <person name="White O.R."/>
            <person name="Whitty B.R."/>
            <person name="Youngman P."/>
            <person name="Wolfe K.H."/>
            <person name="Goldman G.H."/>
            <person name="Wortman J.R."/>
            <person name="Jiang B."/>
            <person name="Denning D.W."/>
            <person name="Nierman W.C."/>
        </authorList>
    </citation>
    <scope>NUCLEOTIDE SEQUENCE [LARGE SCALE GENOMIC DNA]</scope>
    <source>
        <strain evidence="2">ATCC 1020 / DSM 3700 / CBS 544.65 / FGSC A1164 / JCM 1740 / NRRL 181 / WB 181</strain>
    </source>
</reference>
<accession>A1DI20</accession>
<evidence type="ECO:0000313" key="1">
    <source>
        <dbReference type="EMBL" id="EAW19027.1"/>
    </source>
</evidence>
<dbReference type="OrthoDB" id="3235083at2759"/>
<dbReference type="KEGG" id="nfi:NFIA_089850"/>
<proteinExistence type="predicted"/>
<dbReference type="GeneID" id="4587482"/>
<dbReference type="Proteomes" id="UP000006702">
    <property type="component" value="Unassembled WGS sequence"/>
</dbReference>
<evidence type="ECO:0000313" key="2">
    <source>
        <dbReference type="Proteomes" id="UP000006702"/>
    </source>
</evidence>
<name>A1DI20_NEOFI</name>
<dbReference type="RefSeq" id="XP_001260924.1">
    <property type="nucleotide sequence ID" value="XM_001260923.1"/>
</dbReference>
<dbReference type="EMBL" id="DS027696">
    <property type="protein sequence ID" value="EAW19027.1"/>
    <property type="molecule type" value="Genomic_DNA"/>
</dbReference>
<dbReference type="AlphaFoldDB" id="A1DI20"/>
<dbReference type="HOGENOM" id="CLU_2159063_0_0_1"/>
<keyword evidence="2" id="KW-1185">Reference proteome</keyword>